<comment type="similarity">
    <text evidence="2">Belongs to the GMC oxidoreductase family.</text>
</comment>
<gene>
    <name evidence="6" type="ORF">BU26DRAFT_577915</name>
</gene>
<evidence type="ECO:0000259" key="5">
    <source>
        <dbReference type="Pfam" id="PF00732"/>
    </source>
</evidence>
<name>A0A6A6I7J2_9PLEO</name>
<organism evidence="6 7">
    <name type="scientific">Trematosphaeria pertusa</name>
    <dbReference type="NCBI Taxonomy" id="390896"/>
    <lineage>
        <taxon>Eukaryota</taxon>
        <taxon>Fungi</taxon>
        <taxon>Dikarya</taxon>
        <taxon>Ascomycota</taxon>
        <taxon>Pezizomycotina</taxon>
        <taxon>Dothideomycetes</taxon>
        <taxon>Pleosporomycetidae</taxon>
        <taxon>Pleosporales</taxon>
        <taxon>Massarineae</taxon>
        <taxon>Trematosphaeriaceae</taxon>
        <taxon>Trematosphaeria</taxon>
    </lineage>
</organism>
<comment type="cofactor">
    <cofactor evidence="1">
        <name>FAD</name>
        <dbReference type="ChEBI" id="CHEBI:57692"/>
    </cofactor>
</comment>
<dbReference type="Proteomes" id="UP000800094">
    <property type="component" value="Unassembled WGS sequence"/>
</dbReference>
<reference evidence="6" key="1">
    <citation type="journal article" date="2020" name="Stud. Mycol.">
        <title>101 Dothideomycetes genomes: a test case for predicting lifestyles and emergence of pathogens.</title>
        <authorList>
            <person name="Haridas S."/>
            <person name="Albert R."/>
            <person name="Binder M."/>
            <person name="Bloem J."/>
            <person name="Labutti K."/>
            <person name="Salamov A."/>
            <person name="Andreopoulos B."/>
            <person name="Baker S."/>
            <person name="Barry K."/>
            <person name="Bills G."/>
            <person name="Bluhm B."/>
            <person name="Cannon C."/>
            <person name="Castanera R."/>
            <person name="Culley D."/>
            <person name="Daum C."/>
            <person name="Ezra D."/>
            <person name="Gonzalez J."/>
            <person name="Henrissat B."/>
            <person name="Kuo A."/>
            <person name="Liang C."/>
            <person name="Lipzen A."/>
            <person name="Lutzoni F."/>
            <person name="Magnuson J."/>
            <person name="Mondo S."/>
            <person name="Nolan M."/>
            <person name="Ohm R."/>
            <person name="Pangilinan J."/>
            <person name="Park H.-J."/>
            <person name="Ramirez L."/>
            <person name="Alfaro M."/>
            <person name="Sun H."/>
            <person name="Tritt A."/>
            <person name="Yoshinaga Y."/>
            <person name="Zwiers L.-H."/>
            <person name="Turgeon B."/>
            <person name="Goodwin S."/>
            <person name="Spatafora J."/>
            <person name="Crous P."/>
            <person name="Grigoriev I."/>
        </authorList>
    </citation>
    <scope>NUCLEOTIDE SEQUENCE</scope>
    <source>
        <strain evidence="6">CBS 122368</strain>
    </source>
</reference>
<evidence type="ECO:0000313" key="6">
    <source>
        <dbReference type="EMBL" id="KAF2246316.1"/>
    </source>
</evidence>
<dbReference type="Pfam" id="PF00732">
    <property type="entry name" value="GMC_oxred_N"/>
    <property type="match status" value="1"/>
</dbReference>
<dbReference type="PANTHER" id="PTHR11552">
    <property type="entry name" value="GLUCOSE-METHANOL-CHOLINE GMC OXIDOREDUCTASE"/>
    <property type="match status" value="1"/>
</dbReference>
<sequence length="262" mass="28815">MAAGIRLELYMRVSVLARRTISGTVDILPGFDICTGQHVDKVLIANSDGTLRASAVQARGVEGTEAVYQAKKEDILTAGAYGSPAILLRSGVCQAVELTELGIETISDLPGVGKTLQSHLQGLTNHHLIWHPRGREKTAKQYKGSHTGFFSQFPFGVFACELLDDRLKDAELWQQALTDSAQISARDPMGTLKTQPHVKVWNTECYSPKYMFKDFPRAGKYAFAMATTFFSPRSCGKVTLHSTDPQANPKVQHNYLSDHGFV</sequence>
<evidence type="ECO:0000256" key="1">
    <source>
        <dbReference type="ARBA" id="ARBA00001974"/>
    </source>
</evidence>
<keyword evidence="7" id="KW-1185">Reference proteome</keyword>
<dbReference type="GO" id="GO:0050660">
    <property type="term" value="F:flavin adenine dinucleotide binding"/>
    <property type="evidence" value="ECO:0007669"/>
    <property type="project" value="InterPro"/>
</dbReference>
<evidence type="ECO:0000256" key="3">
    <source>
        <dbReference type="ARBA" id="ARBA00022630"/>
    </source>
</evidence>
<dbReference type="AlphaFoldDB" id="A0A6A6I7J2"/>
<evidence type="ECO:0000313" key="7">
    <source>
        <dbReference type="Proteomes" id="UP000800094"/>
    </source>
</evidence>
<feature type="domain" description="Glucose-methanol-choline oxidoreductase N-terminal" evidence="5">
    <location>
        <begin position="30"/>
        <end position="120"/>
    </location>
</feature>
<evidence type="ECO:0000256" key="2">
    <source>
        <dbReference type="ARBA" id="ARBA00010790"/>
    </source>
</evidence>
<dbReference type="InterPro" id="IPR012132">
    <property type="entry name" value="GMC_OxRdtase"/>
</dbReference>
<dbReference type="SUPFAM" id="SSF54373">
    <property type="entry name" value="FAD-linked reductases, C-terminal domain"/>
    <property type="match status" value="1"/>
</dbReference>
<evidence type="ECO:0000256" key="4">
    <source>
        <dbReference type="ARBA" id="ARBA00022827"/>
    </source>
</evidence>
<dbReference type="Gene3D" id="3.30.560.10">
    <property type="entry name" value="Glucose Oxidase, domain 3"/>
    <property type="match status" value="1"/>
</dbReference>
<dbReference type="RefSeq" id="XP_033681320.1">
    <property type="nucleotide sequence ID" value="XM_033834412.1"/>
</dbReference>
<keyword evidence="4" id="KW-0274">FAD</keyword>
<accession>A0A6A6I7J2</accession>
<dbReference type="GO" id="GO:0016614">
    <property type="term" value="F:oxidoreductase activity, acting on CH-OH group of donors"/>
    <property type="evidence" value="ECO:0007669"/>
    <property type="project" value="InterPro"/>
</dbReference>
<dbReference type="InterPro" id="IPR000172">
    <property type="entry name" value="GMC_OxRdtase_N"/>
</dbReference>
<dbReference type="InterPro" id="IPR036188">
    <property type="entry name" value="FAD/NAD-bd_sf"/>
</dbReference>
<proteinExistence type="inferred from homology"/>
<dbReference type="GeneID" id="54587742"/>
<dbReference type="SUPFAM" id="SSF51905">
    <property type="entry name" value="FAD/NAD(P)-binding domain"/>
    <property type="match status" value="1"/>
</dbReference>
<keyword evidence="3" id="KW-0285">Flavoprotein</keyword>
<dbReference type="EMBL" id="ML987199">
    <property type="protein sequence ID" value="KAF2246316.1"/>
    <property type="molecule type" value="Genomic_DNA"/>
</dbReference>
<dbReference type="PANTHER" id="PTHR11552:SF147">
    <property type="entry name" value="CHOLINE DEHYDROGENASE, MITOCHONDRIAL"/>
    <property type="match status" value="1"/>
</dbReference>
<protein>
    <recommendedName>
        <fullName evidence="5">Glucose-methanol-choline oxidoreductase N-terminal domain-containing protein</fullName>
    </recommendedName>
</protein>
<dbReference type="Gene3D" id="3.50.50.60">
    <property type="entry name" value="FAD/NAD(P)-binding domain"/>
    <property type="match status" value="1"/>
</dbReference>
<dbReference type="OrthoDB" id="269227at2759"/>